<organism evidence="1 2">
    <name type="scientific">Pontiella desulfatans</name>
    <dbReference type="NCBI Taxonomy" id="2750659"/>
    <lineage>
        <taxon>Bacteria</taxon>
        <taxon>Pseudomonadati</taxon>
        <taxon>Kiritimatiellota</taxon>
        <taxon>Kiritimatiellia</taxon>
        <taxon>Kiritimatiellales</taxon>
        <taxon>Pontiellaceae</taxon>
        <taxon>Pontiella</taxon>
    </lineage>
</organism>
<sequence length="39" mass="4516">MKLELANLLQSYDPNMSMEVRKDYSGRGMTGINHLFCHD</sequence>
<dbReference type="EMBL" id="CAAHFG010000001">
    <property type="protein sequence ID" value="VGO11852.1"/>
    <property type="molecule type" value="Genomic_DNA"/>
</dbReference>
<proteinExistence type="predicted"/>
<keyword evidence="2" id="KW-1185">Reference proteome</keyword>
<name>A0A6C2TWD4_PONDE</name>
<evidence type="ECO:0000313" key="2">
    <source>
        <dbReference type="Proteomes" id="UP000366872"/>
    </source>
</evidence>
<accession>A0A6C2TWD4</accession>
<dbReference type="Proteomes" id="UP000366872">
    <property type="component" value="Unassembled WGS sequence"/>
</dbReference>
<protein>
    <submittedName>
        <fullName evidence="1">Uncharacterized protein</fullName>
    </submittedName>
</protein>
<dbReference type="AlphaFoldDB" id="A0A6C2TWD4"/>
<reference evidence="1 2" key="1">
    <citation type="submission" date="2019-04" db="EMBL/GenBank/DDBJ databases">
        <authorList>
            <person name="Van Vliet M D."/>
        </authorList>
    </citation>
    <scope>NUCLEOTIDE SEQUENCE [LARGE SCALE GENOMIC DNA]</scope>
    <source>
        <strain evidence="1 2">F1</strain>
    </source>
</reference>
<evidence type="ECO:0000313" key="1">
    <source>
        <dbReference type="EMBL" id="VGO11852.1"/>
    </source>
</evidence>
<gene>
    <name evidence="1" type="ORF">PDESU_00399</name>
</gene>